<dbReference type="GO" id="GO:0016020">
    <property type="term" value="C:membrane"/>
    <property type="evidence" value="ECO:0007669"/>
    <property type="project" value="UniProtKB-SubCell"/>
</dbReference>
<evidence type="ECO:0000313" key="9">
    <source>
        <dbReference type="WBParaSite" id="HPBE_0000929801-mRNA-1"/>
    </source>
</evidence>
<evidence type="ECO:0000256" key="4">
    <source>
        <dbReference type="ARBA" id="ARBA00022679"/>
    </source>
</evidence>
<accession>A0A183FP07</accession>
<protein>
    <recommendedName>
        <fullName evidence="6">Glycosyltransferase family 92 protein</fullName>
        <ecNumber evidence="6">2.4.1.-</ecNumber>
    </recommendedName>
</protein>
<accession>A0A3P7ZPJ1</accession>
<evidence type="ECO:0000256" key="5">
    <source>
        <dbReference type="ARBA" id="ARBA00023136"/>
    </source>
</evidence>
<keyword evidence="3 6" id="KW-0328">Glycosyltransferase</keyword>
<dbReference type="GO" id="GO:0016757">
    <property type="term" value="F:glycosyltransferase activity"/>
    <property type="evidence" value="ECO:0007669"/>
    <property type="project" value="UniProtKB-UniRule"/>
</dbReference>
<gene>
    <name evidence="7" type="ORF">HPBE_LOCUS9299</name>
</gene>
<name>A0A183FP07_HELPZ</name>
<evidence type="ECO:0000256" key="6">
    <source>
        <dbReference type="RuleBase" id="RU366017"/>
    </source>
</evidence>
<reference evidence="9" key="2">
    <citation type="submission" date="2019-09" db="UniProtKB">
        <authorList>
            <consortium name="WormBaseParasite"/>
        </authorList>
    </citation>
    <scope>IDENTIFICATION</scope>
</reference>
<dbReference type="AlphaFoldDB" id="A0A183FP07"/>
<evidence type="ECO:0000256" key="1">
    <source>
        <dbReference type="ARBA" id="ARBA00004167"/>
    </source>
</evidence>
<evidence type="ECO:0000256" key="3">
    <source>
        <dbReference type="ARBA" id="ARBA00022676"/>
    </source>
</evidence>
<dbReference type="EC" id="2.4.1.-" evidence="6"/>
<dbReference type="OrthoDB" id="5778647at2759"/>
<reference evidence="7 8" key="1">
    <citation type="submission" date="2018-11" db="EMBL/GenBank/DDBJ databases">
        <authorList>
            <consortium name="Pathogen Informatics"/>
        </authorList>
    </citation>
    <scope>NUCLEOTIDE SEQUENCE [LARGE SCALE GENOMIC DNA]</scope>
</reference>
<keyword evidence="4 6" id="KW-0808">Transferase</keyword>
<keyword evidence="5" id="KW-0472">Membrane</keyword>
<comment type="similarity">
    <text evidence="2 6">Belongs to the glycosyltransferase 92 family.</text>
</comment>
<dbReference type="InterPro" id="IPR008166">
    <property type="entry name" value="Glyco_transf_92"/>
</dbReference>
<sequence length="293" mass="33507">VEPQSLPSQLKDVVCLGYAFLYEDIGTFKALLQHYSQRSDLVVLYLGSMSDEVFAEIQPYKSKVEVVPWPLLSKRSKLTPDVLPLKTKSLQASQTAAFADCWMRYAPTSQRITMTSIDAIRFPPVKDDNTNSDSIFNLLHPSWTIAQLLSHKIVQNRYDELVISERCYARAEVFGWRSDCERMVPGEKTNSSVETISIRKSRGNAAVVSSYQGDIQRCVARKSTMGERPAVLKLEFDLEKNRPELNPCLLRLRRDNMKCRVAVDYSSMMFRERMKISLVKKRSVLLFSHGCHL</sequence>
<evidence type="ECO:0000313" key="7">
    <source>
        <dbReference type="EMBL" id="VDO80053.1"/>
    </source>
</evidence>
<comment type="subcellular location">
    <subcellularLocation>
        <location evidence="1">Membrane</location>
        <topology evidence="1">Single-pass membrane protein</topology>
    </subcellularLocation>
</comment>
<dbReference type="Proteomes" id="UP000050761">
    <property type="component" value="Unassembled WGS sequence"/>
</dbReference>
<dbReference type="Pfam" id="PF01697">
    <property type="entry name" value="Glyco_transf_92"/>
    <property type="match status" value="1"/>
</dbReference>
<dbReference type="EMBL" id="UZAH01026396">
    <property type="protein sequence ID" value="VDO80053.1"/>
    <property type="molecule type" value="Genomic_DNA"/>
</dbReference>
<organism evidence="8 9">
    <name type="scientific">Heligmosomoides polygyrus</name>
    <name type="common">Parasitic roundworm</name>
    <dbReference type="NCBI Taxonomy" id="6339"/>
    <lineage>
        <taxon>Eukaryota</taxon>
        <taxon>Metazoa</taxon>
        <taxon>Ecdysozoa</taxon>
        <taxon>Nematoda</taxon>
        <taxon>Chromadorea</taxon>
        <taxon>Rhabditida</taxon>
        <taxon>Rhabditina</taxon>
        <taxon>Rhabditomorpha</taxon>
        <taxon>Strongyloidea</taxon>
        <taxon>Heligmosomidae</taxon>
        <taxon>Heligmosomoides</taxon>
    </lineage>
</organism>
<evidence type="ECO:0000313" key="8">
    <source>
        <dbReference type="Proteomes" id="UP000050761"/>
    </source>
</evidence>
<dbReference type="WBParaSite" id="HPBE_0000929801-mRNA-1">
    <property type="protein sequence ID" value="HPBE_0000929801-mRNA-1"/>
    <property type="gene ID" value="HPBE_0000929801"/>
</dbReference>
<proteinExistence type="inferred from homology"/>
<evidence type="ECO:0000256" key="2">
    <source>
        <dbReference type="ARBA" id="ARBA00007647"/>
    </source>
</evidence>
<keyword evidence="8" id="KW-1185">Reference proteome</keyword>